<dbReference type="KEGG" id="dbr:Deba_0523"/>
<evidence type="ECO:0000313" key="3">
    <source>
        <dbReference type="Proteomes" id="UP000009047"/>
    </source>
</evidence>
<keyword evidence="3" id="KW-1185">Reference proteome</keyword>
<dbReference type="OrthoDB" id="5518999at2"/>
<dbReference type="STRING" id="644282.Deba_0523"/>
<gene>
    <name evidence="2" type="ordered locus">Deba_0523</name>
</gene>
<proteinExistence type="predicted"/>
<dbReference type="EMBL" id="CP002085">
    <property type="protein sequence ID" value="ADK83895.1"/>
    <property type="molecule type" value="Genomic_DNA"/>
</dbReference>
<evidence type="ECO:0000313" key="2">
    <source>
        <dbReference type="EMBL" id="ADK83895.1"/>
    </source>
</evidence>
<feature type="region of interest" description="Disordered" evidence="1">
    <location>
        <begin position="52"/>
        <end position="80"/>
    </location>
</feature>
<dbReference type="Proteomes" id="UP000009047">
    <property type="component" value="Chromosome"/>
</dbReference>
<dbReference type="AlphaFoldDB" id="E1QEA9"/>
<sequence>MPRIEIEVSDKTMAQWREFAATMQADELRQSGLLGEWLVQGFLTNVHLYLAEGGPQPPESRKSRNDRQDAEARRKLPKDKKRVLPMFNENDRLTVAEIARVLGLSEENGRALVDGWIAEGFLTNAGPRDGQTAYTLAEDWQVRNLAANRPSLNAPRSVYKPVALNRE</sequence>
<dbReference type="RefSeq" id="WP_013257350.1">
    <property type="nucleotide sequence ID" value="NC_014365.1"/>
</dbReference>
<accession>E1QEA9</accession>
<dbReference type="HOGENOM" id="CLU_1591850_0_0_7"/>
<name>E1QEA9_DESB2</name>
<evidence type="ECO:0000256" key="1">
    <source>
        <dbReference type="SAM" id="MobiDB-lite"/>
    </source>
</evidence>
<reference evidence="2 3" key="1">
    <citation type="journal article" date="2010" name="Stand. Genomic Sci.">
        <title>Complete genome sequence of Desulfarculus baarsii type strain (2st14).</title>
        <authorList>
            <person name="Sun H."/>
            <person name="Spring S."/>
            <person name="Lapidus A."/>
            <person name="Davenport K."/>
            <person name="Del Rio T.G."/>
            <person name="Tice H."/>
            <person name="Nolan M."/>
            <person name="Copeland A."/>
            <person name="Cheng J.F."/>
            <person name="Lucas S."/>
            <person name="Tapia R."/>
            <person name="Goodwin L."/>
            <person name="Pitluck S."/>
            <person name="Ivanova N."/>
            <person name="Pagani I."/>
            <person name="Mavromatis K."/>
            <person name="Ovchinnikova G."/>
            <person name="Pati A."/>
            <person name="Chen A."/>
            <person name="Palaniappan K."/>
            <person name="Hauser L."/>
            <person name="Chang Y.J."/>
            <person name="Jeffries C.D."/>
            <person name="Detter J.C."/>
            <person name="Han C."/>
            <person name="Rohde M."/>
            <person name="Brambilla E."/>
            <person name="Goker M."/>
            <person name="Woyke T."/>
            <person name="Bristow J."/>
            <person name="Eisen J.A."/>
            <person name="Markowitz V."/>
            <person name="Hugenholtz P."/>
            <person name="Kyrpides N.C."/>
            <person name="Klenk H.P."/>
            <person name="Land M."/>
        </authorList>
    </citation>
    <scope>NUCLEOTIDE SEQUENCE [LARGE SCALE GENOMIC DNA]</scope>
    <source>
        <strain evidence="3">ATCC 33931 / DSM 2075 / LMG 7858 / VKM B-1802 / 2st14</strain>
    </source>
</reference>
<feature type="compositionally biased region" description="Basic and acidic residues" evidence="1">
    <location>
        <begin position="59"/>
        <end position="74"/>
    </location>
</feature>
<organism evidence="2 3">
    <name type="scientific">Desulfarculus baarsii (strain ATCC 33931 / DSM 2075 / LMG 7858 / VKM B-1802 / 2st14)</name>
    <dbReference type="NCBI Taxonomy" id="644282"/>
    <lineage>
        <taxon>Bacteria</taxon>
        <taxon>Pseudomonadati</taxon>
        <taxon>Thermodesulfobacteriota</taxon>
        <taxon>Desulfarculia</taxon>
        <taxon>Desulfarculales</taxon>
        <taxon>Desulfarculaceae</taxon>
        <taxon>Desulfarculus</taxon>
    </lineage>
</organism>
<protein>
    <submittedName>
        <fullName evidence="2">Uncharacterized protein</fullName>
    </submittedName>
</protein>